<protein>
    <submittedName>
        <fullName evidence="1">Uncharacterized protein</fullName>
    </submittedName>
</protein>
<proteinExistence type="predicted"/>
<dbReference type="HOGENOM" id="CLU_3358294_0_0_11"/>
<sequence length="36" mass="4288">MIRAFFVFTPVHRVNHEFHCGRILDHCGQNSIFMAR</sequence>
<gene>
    <name evidence="1" type="ORF">SacglDRAFT_00827</name>
</gene>
<name>I1CYJ4_9PSEU</name>
<accession>I1CYJ4</accession>
<evidence type="ECO:0000313" key="2">
    <source>
        <dbReference type="Proteomes" id="UP000005087"/>
    </source>
</evidence>
<reference evidence="1 2" key="1">
    <citation type="submission" date="2011-09" db="EMBL/GenBank/DDBJ databases">
        <authorList>
            <consortium name="US DOE Joint Genome Institute (JGI-PGF)"/>
            <person name="Lucas S."/>
            <person name="Han J."/>
            <person name="Lapidus A."/>
            <person name="Cheng J.-F."/>
            <person name="Goodwin L."/>
            <person name="Pitluck S."/>
            <person name="Peters L."/>
            <person name="Land M.L."/>
            <person name="Hauser L."/>
            <person name="Brambilla E."/>
            <person name="Klenk H.-P."/>
            <person name="Woyke T.J."/>
        </authorList>
    </citation>
    <scope>NUCLEOTIDE SEQUENCE [LARGE SCALE GENOMIC DNA]</scope>
    <source>
        <strain evidence="1 2">K62</strain>
    </source>
</reference>
<reference evidence="2" key="2">
    <citation type="submission" date="2012-01" db="EMBL/GenBank/DDBJ databases">
        <title>Noncontiguous Finished sequence of chromosome of Saccharomonospora glauca K62.</title>
        <authorList>
            <consortium name="US DOE Joint Genome Institute"/>
            <person name="Lucas S."/>
            <person name="Han J."/>
            <person name="Lapidus A."/>
            <person name="Cheng J.-F."/>
            <person name="Goodwin L."/>
            <person name="Pitluck S."/>
            <person name="Peters L."/>
            <person name="Mikhailova N."/>
            <person name="Held B."/>
            <person name="Detter J.C."/>
            <person name="Han C."/>
            <person name="Tapia R."/>
            <person name="Land M."/>
            <person name="Hauser L."/>
            <person name="Kyrpides N."/>
            <person name="Ivanova N."/>
            <person name="Pagani I."/>
            <person name="Brambilla E.-M."/>
            <person name="Klenk H.-P."/>
            <person name="Woyke T."/>
        </authorList>
    </citation>
    <scope>NUCLEOTIDE SEQUENCE [LARGE SCALE GENOMIC DNA]</scope>
    <source>
        <strain evidence="2">K62</strain>
    </source>
</reference>
<dbReference type="EMBL" id="CM001484">
    <property type="protein sequence ID" value="EIE97768.1"/>
    <property type="molecule type" value="Genomic_DNA"/>
</dbReference>
<keyword evidence="2" id="KW-1185">Reference proteome</keyword>
<organism evidence="1 2">
    <name type="scientific">Saccharomonospora glauca K62</name>
    <dbReference type="NCBI Taxonomy" id="928724"/>
    <lineage>
        <taxon>Bacteria</taxon>
        <taxon>Bacillati</taxon>
        <taxon>Actinomycetota</taxon>
        <taxon>Actinomycetes</taxon>
        <taxon>Pseudonocardiales</taxon>
        <taxon>Pseudonocardiaceae</taxon>
        <taxon>Saccharomonospora</taxon>
    </lineage>
</organism>
<dbReference type="STRING" id="928724.SacglDRAFT_00827"/>
<dbReference type="Proteomes" id="UP000005087">
    <property type="component" value="Chromosome"/>
</dbReference>
<dbReference type="AlphaFoldDB" id="I1CYJ4"/>
<evidence type="ECO:0000313" key="1">
    <source>
        <dbReference type="EMBL" id="EIE97768.1"/>
    </source>
</evidence>